<dbReference type="GO" id="GO:0001530">
    <property type="term" value="F:lipopolysaccharide binding"/>
    <property type="evidence" value="ECO:0007669"/>
    <property type="project" value="InterPro"/>
</dbReference>
<name>A0A7W8HJ90_9BURK</name>
<keyword evidence="1 4" id="KW-0813">Transport</keyword>
<dbReference type="GO" id="GO:0015920">
    <property type="term" value="P:lipopolysaccharide transport"/>
    <property type="evidence" value="ECO:0007669"/>
    <property type="project" value="UniProtKB-UniRule"/>
</dbReference>
<dbReference type="GO" id="GO:0017089">
    <property type="term" value="F:glycolipid transfer activity"/>
    <property type="evidence" value="ECO:0007669"/>
    <property type="project" value="TreeGrafter"/>
</dbReference>
<reference evidence="7 8" key="1">
    <citation type="submission" date="2020-08" db="EMBL/GenBank/DDBJ databases">
        <title>Genomic Encyclopedia of Type Strains, Phase IV (KMG-IV): sequencing the most valuable type-strain genomes for metagenomic binning, comparative biology and taxonomic classification.</title>
        <authorList>
            <person name="Goeker M."/>
        </authorList>
    </citation>
    <scope>NUCLEOTIDE SEQUENCE [LARGE SCALE GENOMIC DNA]</scope>
    <source>
        <strain evidence="7 8">DSM 29781</strain>
    </source>
</reference>
<accession>A0A7W8HJ90</accession>
<dbReference type="GO" id="GO:0043165">
    <property type="term" value="P:Gram-negative-bacterium-type cell outer membrane assembly"/>
    <property type="evidence" value="ECO:0007669"/>
    <property type="project" value="UniProtKB-UniRule"/>
</dbReference>
<dbReference type="HAMAP" id="MF_01914">
    <property type="entry name" value="LPS_assembly_LptA"/>
    <property type="match status" value="1"/>
</dbReference>
<evidence type="ECO:0000256" key="4">
    <source>
        <dbReference type="HAMAP-Rule" id="MF_01914"/>
    </source>
</evidence>
<evidence type="ECO:0000313" key="7">
    <source>
        <dbReference type="EMBL" id="MBB5273091.1"/>
    </source>
</evidence>
<organism evidence="7 8">
    <name type="scientific">Quisquiliibacterium transsilvanicum</name>
    <dbReference type="NCBI Taxonomy" id="1549638"/>
    <lineage>
        <taxon>Bacteria</taxon>
        <taxon>Pseudomonadati</taxon>
        <taxon>Pseudomonadota</taxon>
        <taxon>Betaproteobacteria</taxon>
        <taxon>Burkholderiales</taxon>
        <taxon>Burkholderiaceae</taxon>
        <taxon>Quisquiliibacterium</taxon>
    </lineage>
</organism>
<keyword evidence="2 4" id="KW-0732">Signal</keyword>
<dbReference type="EMBL" id="JACHGB010000006">
    <property type="protein sequence ID" value="MBB5273091.1"/>
    <property type="molecule type" value="Genomic_DNA"/>
</dbReference>
<gene>
    <name evidence="4" type="primary">lptA</name>
    <name evidence="7" type="ORF">HNQ70_003119</name>
</gene>
<feature type="region of interest" description="Disordered" evidence="5">
    <location>
        <begin position="188"/>
        <end position="213"/>
    </location>
</feature>
<dbReference type="InterPro" id="IPR005653">
    <property type="entry name" value="OstA-like_N"/>
</dbReference>
<keyword evidence="3 4" id="KW-0574">Periplasm</keyword>
<comment type="function">
    <text evidence="4">Involved in the assembly of lipopolysaccharide (LPS). Required for the translocation of LPS from the inner membrane to the outer membrane.</text>
</comment>
<evidence type="ECO:0000256" key="1">
    <source>
        <dbReference type="ARBA" id="ARBA00022448"/>
    </source>
</evidence>
<dbReference type="PANTHER" id="PTHR36504:SF1">
    <property type="entry name" value="LIPOPOLYSACCHARIDE EXPORT SYSTEM PROTEIN LPTA"/>
    <property type="match status" value="1"/>
</dbReference>
<comment type="similarity">
    <text evidence="4">Belongs to the LptA family.</text>
</comment>
<keyword evidence="8" id="KW-1185">Reference proteome</keyword>
<sequence precursor="true">MPPRLLPVPASLTRSKLRLPLAAIALISGLAGQPALAERADRDKPVNIEADSMQYDDAKQVNVFTGSVTLTKGTILIRADRLVLRQDAAGNQYGTAHGNPASFRQKRDGVEQFIVGTGQQITYDGKAETVRFEQRATLKRLERERVTDEVHGNLIVYDSRSEFFDVRSGGASAATPENPGGRVRVVIQPKQAAPAEPAPTPLTPAQGIDPARR</sequence>
<dbReference type="Proteomes" id="UP000532440">
    <property type="component" value="Unassembled WGS sequence"/>
</dbReference>
<evidence type="ECO:0000256" key="5">
    <source>
        <dbReference type="SAM" id="MobiDB-lite"/>
    </source>
</evidence>
<dbReference type="PANTHER" id="PTHR36504">
    <property type="entry name" value="LIPOPOLYSACCHARIDE EXPORT SYSTEM PROTEIN LPTA"/>
    <property type="match status" value="1"/>
</dbReference>
<dbReference type="NCBIfam" id="TIGR03002">
    <property type="entry name" value="outer_YhbN_LptA"/>
    <property type="match status" value="1"/>
</dbReference>
<dbReference type="GO" id="GO:0030288">
    <property type="term" value="C:outer membrane-bounded periplasmic space"/>
    <property type="evidence" value="ECO:0007669"/>
    <property type="project" value="TreeGrafter"/>
</dbReference>
<feature type="chain" id="PRO_5031644783" description="Lipopolysaccharide export system protein LptA" evidence="4">
    <location>
        <begin position="38"/>
        <end position="213"/>
    </location>
</feature>
<evidence type="ECO:0000259" key="6">
    <source>
        <dbReference type="Pfam" id="PF03968"/>
    </source>
</evidence>
<dbReference type="RefSeq" id="WP_183969354.1">
    <property type="nucleotide sequence ID" value="NZ_BAABEW010000007.1"/>
</dbReference>
<evidence type="ECO:0000256" key="2">
    <source>
        <dbReference type="ARBA" id="ARBA00022729"/>
    </source>
</evidence>
<evidence type="ECO:0000256" key="3">
    <source>
        <dbReference type="ARBA" id="ARBA00022764"/>
    </source>
</evidence>
<comment type="subcellular location">
    <subcellularLocation>
        <location evidence="4">Periplasm</location>
    </subcellularLocation>
</comment>
<comment type="subunit">
    <text evidence="4">Component of the lipopolysaccharide transport and assembly complex.</text>
</comment>
<dbReference type="Pfam" id="PF03968">
    <property type="entry name" value="LptD_N"/>
    <property type="match status" value="1"/>
</dbReference>
<dbReference type="GO" id="GO:0009279">
    <property type="term" value="C:cell outer membrane"/>
    <property type="evidence" value="ECO:0007669"/>
    <property type="project" value="TreeGrafter"/>
</dbReference>
<feature type="signal peptide" evidence="4">
    <location>
        <begin position="1"/>
        <end position="37"/>
    </location>
</feature>
<comment type="caution">
    <text evidence="7">The sequence shown here is derived from an EMBL/GenBank/DDBJ whole genome shotgun (WGS) entry which is preliminary data.</text>
</comment>
<dbReference type="InterPro" id="IPR052037">
    <property type="entry name" value="LPS_export_LptA"/>
</dbReference>
<dbReference type="InterPro" id="IPR014340">
    <property type="entry name" value="LptA"/>
</dbReference>
<protein>
    <recommendedName>
        <fullName evidence="4">Lipopolysaccharide export system protein LptA</fullName>
    </recommendedName>
</protein>
<evidence type="ECO:0000313" key="8">
    <source>
        <dbReference type="Proteomes" id="UP000532440"/>
    </source>
</evidence>
<feature type="domain" description="Organic solvent tolerance-like N-terminal" evidence="6">
    <location>
        <begin position="47"/>
        <end position="162"/>
    </location>
</feature>
<proteinExistence type="inferred from homology"/>
<dbReference type="AlphaFoldDB" id="A0A7W8HJ90"/>
<dbReference type="Gene3D" id="2.60.450.10">
    <property type="entry name" value="Lipopolysaccharide (LPS) transport protein A like domain"/>
    <property type="match status" value="1"/>
</dbReference>